<organism evidence="3 4">
    <name type="scientific">Acrodontium crateriforme</name>
    <dbReference type="NCBI Taxonomy" id="150365"/>
    <lineage>
        <taxon>Eukaryota</taxon>
        <taxon>Fungi</taxon>
        <taxon>Dikarya</taxon>
        <taxon>Ascomycota</taxon>
        <taxon>Pezizomycotina</taxon>
        <taxon>Dothideomycetes</taxon>
        <taxon>Dothideomycetidae</taxon>
        <taxon>Mycosphaerellales</taxon>
        <taxon>Teratosphaeriaceae</taxon>
        <taxon>Acrodontium</taxon>
    </lineage>
</organism>
<feature type="compositionally biased region" description="Basic and acidic residues" evidence="1">
    <location>
        <begin position="271"/>
        <end position="280"/>
    </location>
</feature>
<keyword evidence="4" id="KW-1185">Reference proteome</keyword>
<reference evidence="3 4" key="1">
    <citation type="submission" date="2023-11" db="EMBL/GenBank/DDBJ databases">
        <title>An acidophilic fungus is an integral part of prey digestion in a carnivorous sundew plant.</title>
        <authorList>
            <person name="Tsai I.J."/>
        </authorList>
    </citation>
    <scope>NUCLEOTIDE SEQUENCE [LARGE SCALE GENOMIC DNA]</scope>
    <source>
        <strain evidence="3">169a</strain>
    </source>
</reference>
<dbReference type="Proteomes" id="UP001303373">
    <property type="component" value="Chromosome 11"/>
</dbReference>
<name>A0AAQ3RBL5_9PEZI</name>
<keyword evidence="2" id="KW-0472">Membrane</keyword>
<protein>
    <submittedName>
        <fullName evidence="3">Uncharacterized protein</fullName>
    </submittedName>
</protein>
<evidence type="ECO:0000313" key="3">
    <source>
        <dbReference type="EMBL" id="WPH03631.1"/>
    </source>
</evidence>
<dbReference type="PANTHER" id="PTHR36089">
    <property type="entry name" value="CHITIN SYNTHASE 3 COMPLEX PROTEIN CSI2-RELATED"/>
    <property type="match status" value="1"/>
</dbReference>
<dbReference type="PANTHER" id="PTHR36089:SF1">
    <property type="entry name" value="CHITIN SYNTHASE 3 COMPLEX PROTEIN CSI2-RELATED"/>
    <property type="match status" value="1"/>
</dbReference>
<sequence length="337" mass="34103">MVAAAASSTSSDAASSTSSDALPALSQLTASHTSTASSSSSSSPASSSSSNSFVATATSSGSAYHLTGLPTIAGAGIPTIVIPNTANAPYMQKSTLPQGTVFIAIGAILAFLGACVLVWRGVIAWSINRSVKKAALASMLGGSEKLSSAWGPTGYQSAKNGMYKDLGSSMSLDVLNSNGKNIKSQHDAKRDSTAPAGLFFSPTANPSGGIGANRSSTYLPAGYYAAPSAQAAGGSGATTIGGNLAPHRQSVVGQSPPSSPGVPSRSIHRPTSRDGLRAASRDGGFSSARNSYMDLNQRSGSLAVGGQNSDELTRSRAPSAYLDEMFENHGNGPRERY</sequence>
<proteinExistence type="predicted"/>
<dbReference type="InterPro" id="IPR051009">
    <property type="entry name" value="PRM"/>
</dbReference>
<feature type="region of interest" description="Disordered" evidence="1">
    <location>
        <begin position="230"/>
        <end position="337"/>
    </location>
</feature>
<dbReference type="GO" id="GO:0000324">
    <property type="term" value="C:fungal-type vacuole"/>
    <property type="evidence" value="ECO:0007669"/>
    <property type="project" value="TreeGrafter"/>
</dbReference>
<feature type="transmembrane region" description="Helical" evidence="2">
    <location>
        <begin position="101"/>
        <end position="123"/>
    </location>
</feature>
<evidence type="ECO:0000313" key="4">
    <source>
        <dbReference type="Proteomes" id="UP001303373"/>
    </source>
</evidence>
<evidence type="ECO:0000256" key="2">
    <source>
        <dbReference type="SAM" id="Phobius"/>
    </source>
</evidence>
<accession>A0AAQ3RBL5</accession>
<gene>
    <name evidence="3" type="ORF">R9X50_00651400</name>
</gene>
<keyword evidence="2" id="KW-1133">Transmembrane helix</keyword>
<dbReference type="AlphaFoldDB" id="A0AAQ3RBL5"/>
<feature type="compositionally biased region" description="Low complexity" evidence="1">
    <location>
        <begin position="230"/>
        <end position="265"/>
    </location>
</feature>
<evidence type="ECO:0000256" key="1">
    <source>
        <dbReference type="SAM" id="MobiDB-lite"/>
    </source>
</evidence>
<dbReference type="EMBL" id="CP138590">
    <property type="protein sequence ID" value="WPH03631.1"/>
    <property type="molecule type" value="Genomic_DNA"/>
</dbReference>
<keyword evidence="2" id="KW-0812">Transmembrane</keyword>
<feature type="compositionally biased region" description="Polar residues" evidence="1">
    <location>
        <begin position="287"/>
        <end position="310"/>
    </location>
</feature>